<dbReference type="InterPro" id="IPR004805">
    <property type="entry name" value="DnaE2/DnaE/PolC"/>
</dbReference>
<dbReference type="RefSeq" id="WP_129302461.1">
    <property type="nucleotide sequence ID" value="NZ_CP074378.1"/>
</dbReference>
<comment type="subunit">
    <text evidence="10">DNA polymerase III contains a core (composed of alpha, epsilon and theta chains) that associates with a tau subunit. This core dimerizes to form the POLIII' complex. PolIII' associates with the gamma complex (composed of gamma, delta, delta', psi and chi chains) and with the beta chain to form the complete DNA polymerase III complex.</text>
</comment>
<keyword evidence="8" id="KW-0239">DNA-directed DNA polymerase</keyword>
<proteinExistence type="inferred from homology"/>
<evidence type="ECO:0000313" key="13">
    <source>
        <dbReference type="EMBL" id="RXT19908.1"/>
    </source>
</evidence>
<dbReference type="InterPro" id="IPR003141">
    <property type="entry name" value="Pol/His_phosphatase_N"/>
</dbReference>
<evidence type="ECO:0000256" key="7">
    <source>
        <dbReference type="ARBA" id="ARBA00022705"/>
    </source>
</evidence>
<evidence type="ECO:0000256" key="3">
    <source>
        <dbReference type="ARBA" id="ARBA00012417"/>
    </source>
</evidence>
<reference evidence="14" key="2">
    <citation type="submission" date="2022-10" db="EMBL/GenBank/DDBJ databases">
        <title>Comparative genomic analysis and in-vitro probiotic properties of the potential probiotic L. chiayiensis AACE 3.</title>
        <authorList>
            <person name="Kang X."/>
        </authorList>
    </citation>
    <scope>NUCLEOTIDE SEQUENCE</scope>
    <source>
        <strain evidence="14">AACE 3</strain>
    </source>
</reference>
<dbReference type="Pfam" id="PF01336">
    <property type="entry name" value="tRNA_anti-codon"/>
    <property type="match status" value="1"/>
</dbReference>
<dbReference type="InterPro" id="IPR040982">
    <property type="entry name" value="DNA_pol3_finger"/>
</dbReference>
<sequence length="1098" mass="121150">MTFTQLQVHSNYTLLHSPLALPDLIHAAKTRGYTAIALTDTNVVYGLVEFYRQAKAAELKPLLGMEIDIDDARLLVIAENNAGYHQLLKLSTQIMLAKTPVKFADLLPLTGLAAITLPDSSFAEAVTAHQDDQAMAFLTALKAKQPISVYIGVDEAHLDGPIPAFIAAHQLEPLALGNVLYRDPTDAFTQKVMVAIDEGSQMNFRDPVLTDAGEDWLKPPADAAAPFAAAGLQAAVDHTADIATRADVTIDFKQPQLPHYQTPDQIPSKDYLTKLAESGLAARFHGQPIPDAYQKRLQYELHVIIEMGFADYFLVVWDVMNYAHKVNIMTGAGRGSAAGSLVSYSLAITEVDPIEYNLLFERFLNPARAQMPDIDLDIPDNRRGELIQYVHDKYGKNHMAQIITFGTFGAKQAIRDVARVFGLSQFESNTWSKAIPNLFHIDLKTAYEQSQPLKNLVADSPKNRMLFQTALALEGLPRHYSTHAAGIVLSEEPLTDTVALQPSGDGLEQTQVPKDDVEALGLLKMDFLGLKNLNILAAASHFVARDAGKPFDPKTIPLNDKPTLNLFARGDTNGVFQFESSGIKNVLRKLHPTAFEDVVAVNALYRPGPMENIDTFIARKNGQEPIAYPDPALTKILKPTYGVLVYQEQVMQVANVMGGFSLGEADLLRRAMSKKKSAVLAAEQDKFIEGAVKQGFPEETAKTVYAYIDRFANYGFNRSHAVAYSKVAFWLAYLKVHYPAAFFAALMNASMNNLPKLRTYVQEAKARKVGLLGPDINTSNGGFKLSQGKIRFGLLSVKGMRRDFSEAIFSARQNGPFKNLRDLLQRLDPKWLKADNFKSLILAGAFDTFDANRAQALANLDELINSVKLAGKDVGLFSMLAPKTIKVPEMPASERLEAEAEVLGVYLSGHPVDKYAPLKTQYTLVSANDLEEGQTVNILLLVRHIKRIRTKTGKPMAFVDGQDATGNVSLTVFPNLYPTIENLTTDMVVLVNGRVEKRNDDLQLIVNRIQDAQPLLANLPTAELFIRLDAKDPTLRTGLLKKLQATHGTTPVITVDSATRETVLLDKQYWVKAEETLLEALKSEFGADNVVLRKRKES</sequence>
<dbReference type="InterPro" id="IPR004013">
    <property type="entry name" value="PHP_dom"/>
</dbReference>
<dbReference type="NCBIfam" id="TIGR00594">
    <property type="entry name" value="polc"/>
    <property type="match status" value="1"/>
</dbReference>
<gene>
    <name evidence="14" type="primary">dnaE</name>
    <name evidence="13" type="ORF">BVJ53_11100</name>
    <name evidence="14" type="ORF">OFW50_06275</name>
</gene>
<evidence type="ECO:0000313" key="15">
    <source>
        <dbReference type="Proteomes" id="UP000290475"/>
    </source>
</evidence>
<dbReference type="GO" id="GO:0003887">
    <property type="term" value="F:DNA-directed DNA polymerase activity"/>
    <property type="evidence" value="ECO:0007669"/>
    <property type="project" value="UniProtKB-KW"/>
</dbReference>
<dbReference type="OrthoDB" id="9803237at2"/>
<dbReference type="GO" id="GO:0008408">
    <property type="term" value="F:3'-5' exonuclease activity"/>
    <property type="evidence" value="ECO:0007669"/>
    <property type="project" value="InterPro"/>
</dbReference>
<evidence type="ECO:0000256" key="2">
    <source>
        <dbReference type="ARBA" id="ARBA00009496"/>
    </source>
</evidence>
<dbReference type="SUPFAM" id="SSF89550">
    <property type="entry name" value="PHP domain-like"/>
    <property type="match status" value="1"/>
</dbReference>
<dbReference type="InterPro" id="IPR016195">
    <property type="entry name" value="Pol/histidinol_Pase-like"/>
</dbReference>
<dbReference type="GO" id="GO:0003676">
    <property type="term" value="F:nucleic acid binding"/>
    <property type="evidence" value="ECO:0007669"/>
    <property type="project" value="InterPro"/>
</dbReference>
<dbReference type="GO" id="GO:0005737">
    <property type="term" value="C:cytoplasm"/>
    <property type="evidence" value="ECO:0007669"/>
    <property type="project" value="UniProtKB-SubCell"/>
</dbReference>
<dbReference type="EMBL" id="MSSM01000030">
    <property type="protein sequence ID" value="RXT19908.1"/>
    <property type="molecule type" value="Genomic_DNA"/>
</dbReference>
<evidence type="ECO:0000313" key="16">
    <source>
        <dbReference type="Proteomes" id="UP001164790"/>
    </source>
</evidence>
<evidence type="ECO:0000256" key="9">
    <source>
        <dbReference type="ARBA" id="ARBA00025611"/>
    </source>
</evidence>
<comment type="subcellular location">
    <subcellularLocation>
        <location evidence="1">Cytoplasm</location>
    </subcellularLocation>
</comment>
<evidence type="ECO:0000313" key="14">
    <source>
        <dbReference type="EMBL" id="UYN57669.1"/>
    </source>
</evidence>
<dbReference type="EMBL" id="CP107523">
    <property type="protein sequence ID" value="UYN57669.1"/>
    <property type="molecule type" value="Genomic_DNA"/>
</dbReference>
<accession>A0A4Q1TPC9</accession>
<evidence type="ECO:0000256" key="5">
    <source>
        <dbReference type="ARBA" id="ARBA00022679"/>
    </source>
</evidence>
<dbReference type="Gene3D" id="1.10.150.870">
    <property type="match status" value="1"/>
</dbReference>
<dbReference type="PANTHER" id="PTHR32294">
    <property type="entry name" value="DNA POLYMERASE III SUBUNIT ALPHA"/>
    <property type="match status" value="1"/>
</dbReference>
<dbReference type="EC" id="2.7.7.7" evidence="3"/>
<dbReference type="InterPro" id="IPR004365">
    <property type="entry name" value="NA-bd_OB_tRNA"/>
</dbReference>
<reference evidence="13 15" key="1">
    <citation type="submission" date="2017-01" db="EMBL/GenBank/DDBJ databases">
        <title>Lactobacillus chiayiensis sp. nov., a lactic acid bacterium isolated from compost.</title>
        <authorList>
            <person name="Huang C.-H."/>
        </authorList>
    </citation>
    <scope>NUCLEOTIDE SEQUENCE [LARGE SCALE GENOMIC DNA]</scope>
    <source>
        <strain evidence="15">chh01</strain>
        <strain evidence="13">Chh01</strain>
    </source>
</reference>
<dbReference type="Gene3D" id="3.20.20.140">
    <property type="entry name" value="Metal-dependent hydrolases"/>
    <property type="match status" value="1"/>
</dbReference>
<comment type="catalytic activity">
    <reaction evidence="11">
        <text>DNA(n) + a 2'-deoxyribonucleoside 5'-triphosphate = DNA(n+1) + diphosphate</text>
        <dbReference type="Rhea" id="RHEA:22508"/>
        <dbReference type="Rhea" id="RHEA-COMP:17339"/>
        <dbReference type="Rhea" id="RHEA-COMP:17340"/>
        <dbReference type="ChEBI" id="CHEBI:33019"/>
        <dbReference type="ChEBI" id="CHEBI:61560"/>
        <dbReference type="ChEBI" id="CHEBI:173112"/>
        <dbReference type="EC" id="2.7.7.7"/>
    </reaction>
</comment>
<keyword evidence="16" id="KW-1185">Reference proteome</keyword>
<keyword evidence="6 14" id="KW-0548">Nucleotidyltransferase</keyword>
<dbReference type="CDD" id="cd07431">
    <property type="entry name" value="PHP_PolIIIA"/>
    <property type="match status" value="1"/>
</dbReference>
<evidence type="ECO:0000256" key="8">
    <source>
        <dbReference type="ARBA" id="ARBA00022932"/>
    </source>
</evidence>
<evidence type="ECO:0000256" key="4">
    <source>
        <dbReference type="ARBA" id="ARBA00019114"/>
    </source>
</evidence>
<keyword evidence="7" id="KW-0235">DNA replication</keyword>
<name>A0A4Q1TPC9_9LACO</name>
<dbReference type="Pfam" id="PF14579">
    <property type="entry name" value="HHH_6"/>
    <property type="match status" value="1"/>
</dbReference>
<protein>
    <recommendedName>
        <fullName evidence="4">DNA polymerase III subunit alpha</fullName>
        <ecNumber evidence="3">2.7.7.7</ecNumber>
    </recommendedName>
</protein>
<comment type="function">
    <text evidence="9">DNA polymerase III is a complex, multichain enzyme responsible for most of the replicative synthesis in bacteria. This DNA polymerase also exhibits 3' to 5' exonuclease activity. The alpha chain is the DNA polymerase.</text>
</comment>
<evidence type="ECO:0000256" key="6">
    <source>
        <dbReference type="ARBA" id="ARBA00022695"/>
    </source>
</evidence>
<comment type="similarity">
    <text evidence="2">Belongs to the DNA polymerase type-C family. DnaE subfamily.</text>
</comment>
<dbReference type="Proteomes" id="UP001164790">
    <property type="component" value="Chromosome"/>
</dbReference>
<dbReference type="InterPro" id="IPR029460">
    <property type="entry name" value="DNAPol_HHH"/>
</dbReference>
<dbReference type="InterPro" id="IPR041931">
    <property type="entry name" value="DNA_pol3_alpha_thumb_dom"/>
</dbReference>
<dbReference type="SMART" id="SM00481">
    <property type="entry name" value="POLIIIAc"/>
    <property type="match status" value="1"/>
</dbReference>
<dbReference type="Pfam" id="PF02811">
    <property type="entry name" value="PHP"/>
    <property type="match status" value="1"/>
</dbReference>
<dbReference type="PANTHER" id="PTHR32294:SF0">
    <property type="entry name" value="DNA POLYMERASE III SUBUNIT ALPHA"/>
    <property type="match status" value="1"/>
</dbReference>
<evidence type="ECO:0000256" key="1">
    <source>
        <dbReference type="ARBA" id="ARBA00004496"/>
    </source>
</evidence>
<dbReference type="InterPro" id="IPR011708">
    <property type="entry name" value="DNA_pol3_alpha_NTPase_dom"/>
</dbReference>
<dbReference type="AlphaFoldDB" id="A0A4Q1TPC9"/>
<evidence type="ECO:0000256" key="10">
    <source>
        <dbReference type="ARBA" id="ARBA00026073"/>
    </source>
</evidence>
<organism evidence="13 15">
    <name type="scientific">Lacticaseibacillus chiayiensis</name>
    <dbReference type="NCBI Taxonomy" id="2100821"/>
    <lineage>
        <taxon>Bacteria</taxon>
        <taxon>Bacillati</taxon>
        <taxon>Bacillota</taxon>
        <taxon>Bacilli</taxon>
        <taxon>Lactobacillales</taxon>
        <taxon>Lactobacillaceae</taxon>
        <taxon>Lacticaseibacillus</taxon>
    </lineage>
</organism>
<dbReference type="Proteomes" id="UP000290475">
    <property type="component" value="Unassembled WGS sequence"/>
</dbReference>
<dbReference type="Gene3D" id="1.10.10.1600">
    <property type="entry name" value="Bacterial DNA polymerase III alpha subunit, thumb domain"/>
    <property type="match status" value="1"/>
</dbReference>
<dbReference type="Pfam" id="PF07733">
    <property type="entry name" value="DNA_pol3_alpha"/>
    <property type="match status" value="1"/>
</dbReference>
<dbReference type="Pfam" id="PF17657">
    <property type="entry name" value="DNA_pol3_finger"/>
    <property type="match status" value="1"/>
</dbReference>
<keyword evidence="5 14" id="KW-0808">Transferase</keyword>
<evidence type="ECO:0000256" key="11">
    <source>
        <dbReference type="ARBA" id="ARBA00049244"/>
    </source>
</evidence>
<dbReference type="CDD" id="cd04485">
    <property type="entry name" value="DnaE_OBF"/>
    <property type="match status" value="1"/>
</dbReference>
<dbReference type="GO" id="GO:0006260">
    <property type="term" value="P:DNA replication"/>
    <property type="evidence" value="ECO:0007669"/>
    <property type="project" value="UniProtKB-KW"/>
</dbReference>
<dbReference type="NCBIfam" id="NF004226">
    <property type="entry name" value="PRK05673.1"/>
    <property type="match status" value="1"/>
</dbReference>
<evidence type="ECO:0000259" key="12">
    <source>
        <dbReference type="SMART" id="SM00481"/>
    </source>
</evidence>
<feature type="domain" description="Polymerase/histidinol phosphatase N-terminal" evidence="12">
    <location>
        <begin position="4"/>
        <end position="71"/>
    </location>
</feature>